<dbReference type="EMBL" id="WVDC01000017">
    <property type="protein sequence ID" value="NKW44152.1"/>
    <property type="molecule type" value="Genomic_DNA"/>
</dbReference>
<reference evidence="4" key="2">
    <citation type="journal article" date="2020" name="Environ. Microbiol.">
        <title>The novel and transferable erm(51) gene confers Macrolides, Lincosamides, and Streptogramins B (MLSB) resistance to clonal Rhodococcus equi in the environment.</title>
        <authorList>
            <person name="Huber L."/>
            <person name="Giguere S."/>
            <person name="Slovis N.M."/>
            <person name="Alvarez-Narvaez S."/>
            <person name="Hart K.A."/>
            <person name="Greiter M."/>
            <person name="Morris E.R.A."/>
            <person name="Cohen N.D."/>
        </authorList>
    </citation>
    <scope>NUCLEOTIDE SEQUENCE</scope>
    <source>
        <strain evidence="4">Lh_116_1</strain>
        <strain evidence="5">Lh_16_1</strain>
    </source>
</reference>
<sequence>MSGKRYSAEIRKTTLALVQQLRPRYPSLWATIERVSADTGVHTSTVRAWVRREAGAEVVKPLAVDRDAELAALRAEMEALRAAHRELVEANRGIA</sequence>
<evidence type="ECO:0008006" key="7">
    <source>
        <dbReference type="Google" id="ProtNLM"/>
    </source>
</evidence>
<dbReference type="InterPro" id="IPR036388">
    <property type="entry name" value="WH-like_DNA-bd_sf"/>
</dbReference>
<dbReference type="EMBL" id="WUXR01000025">
    <property type="protein sequence ID" value="MBM4568814.1"/>
    <property type="molecule type" value="Genomic_DNA"/>
</dbReference>
<keyword evidence="1" id="KW-0175">Coiled coil</keyword>
<gene>
    <name evidence="2" type="ORF">GS441_26430</name>
    <name evidence="3" type="ORF">GS441_26775</name>
    <name evidence="4" type="ORF">GS882_28255</name>
    <name evidence="5" type="ORF">GS947_21960</name>
</gene>
<comment type="caution">
    <text evidence="4">The sequence shown here is derived from an EMBL/GenBank/DDBJ whole genome shotgun (WGS) entry which is preliminary data.</text>
</comment>
<protein>
    <recommendedName>
        <fullName evidence="7">Transposase</fullName>
    </recommendedName>
</protein>
<dbReference type="Proteomes" id="UP000603463">
    <property type="component" value="Unassembled WGS sequence"/>
</dbReference>
<reference evidence="2" key="1">
    <citation type="submission" date="2019-11" db="EMBL/GenBank/DDBJ databases">
        <title>Spread of Macrolides and rifampicin resistant Rhodococcus equi in clinical isolates in the USA.</title>
        <authorList>
            <person name="Alvarez-Narvaez S."/>
            <person name="Huber L."/>
            <person name="Cohen N.D."/>
            <person name="Slovis N."/>
            <person name="Greiter M."/>
            <person name="Giguere S."/>
            <person name="Hart K."/>
        </authorList>
    </citation>
    <scope>NUCLEOTIDE SEQUENCE</scope>
    <source>
        <strain evidence="2">Lh_17</strain>
    </source>
</reference>
<dbReference type="InterPro" id="IPR009057">
    <property type="entry name" value="Homeodomain-like_sf"/>
</dbReference>
<name>A0A9Q2UZY2_RHOHA</name>
<dbReference type="RefSeq" id="WP_202979202.1">
    <property type="nucleotide sequence ID" value="NZ_CP095479.1"/>
</dbReference>
<evidence type="ECO:0000313" key="3">
    <source>
        <dbReference type="EMBL" id="MBM4568883.1"/>
    </source>
</evidence>
<evidence type="ECO:0000313" key="4">
    <source>
        <dbReference type="EMBL" id="NKT81919.1"/>
    </source>
</evidence>
<accession>A0A9Q2UZY2</accession>
<dbReference type="SUPFAM" id="SSF46689">
    <property type="entry name" value="Homeodomain-like"/>
    <property type="match status" value="1"/>
</dbReference>
<evidence type="ECO:0000313" key="6">
    <source>
        <dbReference type="Proteomes" id="UP000603463"/>
    </source>
</evidence>
<evidence type="ECO:0000313" key="5">
    <source>
        <dbReference type="EMBL" id="NKW44152.1"/>
    </source>
</evidence>
<dbReference type="EMBL" id="WVBC01000044">
    <property type="protein sequence ID" value="NKT81919.1"/>
    <property type="molecule type" value="Genomic_DNA"/>
</dbReference>
<evidence type="ECO:0000313" key="2">
    <source>
        <dbReference type="EMBL" id="MBM4568814.1"/>
    </source>
</evidence>
<dbReference type="AlphaFoldDB" id="A0A9Q2UZY2"/>
<organism evidence="4 6">
    <name type="scientific">Rhodococcus hoagii</name>
    <name type="common">Corynebacterium equii</name>
    <dbReference type="NCBI Taxonomy" id="43767"/>
    <lineage>
        <taxon>Bacteria</taxon>
        <taxon>Bacillati</taxon>
        <taxon>Actinomycetota</taxon>
        <taxon>Actinomycetes</taxon>
        <taxon>Mycobacteriales</taxon>
        <taxon>Nocardiaceae</taxon>
        <taxon>Prescottella</taxon>
    </lineage>
</organism>
<dbReference type="Gene3D" id="1.10.10.10">
    <property type="entry name" value="Winged helix-like DNA-binding domain superfamily/Winged helix DNA-binding domain"/>
    <property type="match status" value="1"/>
</dbReference>
<feature type="coiled-coil region" evidence="1">
    <location>
        <begin position="63"/>
        <end position="90"/>
    </location>
</feature>
<dbReference type="Proteomes" id="UP000608063">
    <property type="component" value="Unassembled WGS sequence"/>
</dbReference>
<dbReference type="Proteomes" id="UP000808906">
    <property type="component" value="Unassembled WGS sequence"/>
</dbReference>
<proteinExistence type="predicted"/>
<dbReference type="EMBL" id="WUXR01000025">
    <property type="protein sequence ID" value="MBM4568883.1"/>
    <property type="molecule type" value="Genomic_DNA"/>
</dbReference>
<evidence type="ECO:0000256" key="1">
    <source>
        <dbReference type="SAM" id="Coils"/>
    </source>
</evidence>